<name>A0A1G6KCU3_9GAMM</name>
<dbReference type="STRING" id="1219383.SAMN05421733_11614"/>
<dbReference type="RefSeq" id="WP_092750102.1">
    <property type="nucleotide sequence ID" value="NZ_FMYL01000016.1"/>
</dbReference>
<organism evidence="2 3">
    <name type="scientific">Acinetobacter boissieri</name>
    <dbReference type="NCBI Taxonomy" id="1219383"/>
    <lineage>
        <taxon>Bacteria</taxon>
        <taxon>Pseudomonadati</taxon>
        <taxon>Pseudomonadota</taxon>
        <taxon>Gammaproteobacteria</taxon>
        <taxon>Moraxellales</taxon>
        <taxon>Moraxellaceae</taxon>
        <taxon>Acinetobacter</taxon>
    </lineage>
</organism>
<feature type="compositionally biased region" description="Basic and acidic residues" evidence="1">
    <location>
        <begin position="98"/>
        <end position="134"/>
    </location>
</feature>
<dbReference type="OrthoDB" id="6660684at2"/>
<keyword evidence="3" id="KW-1185">Reference proteome</keyword>
<protein>
    <submittedName>
        <fullName evidence="2">Uncharacterized protein</fullName>
    </submittedName>
</protein>
<evidence type="ECO:0000313" key="3">
    <source>
        <dbReference type="Proteomes" id="UP000242501"/>
    </source>
</evidence>
<dbReference type="AlphaFoldDB" id="A0A1G6KCU3"/>
<dbReference type="Proteomes" id="UP000242501">
    <property type="component" value="Unassembled WGS sequence"/>
</dbReference>
<evidence type="ECO:0000256" key="1">
    <source>
        <dbReference type="SAM" id="MobiDB-lite"/>
    </source>
</evidence>
<evidence type="ECO:0000313" key="2">
    <source>
        <dbReference type="EMBL" id="SDC28773.1"/>
    </source>
</evidence>
<dbReference type="EMBL" id="FMYL01000016">
    <property type="protein sequence ID" value="SDC28773.1"/>
    <property type="molecule type" value="Genomic_DNA"/>
</dbReference>
<feature type="region of interest" description="Disordered" evidence="1">
    <location>
        <begin position="78"/>
        <end position="137"/>
    </location>
</feature>
<accession>A0A1G6KCU3</accession>
<feature type="compositionally biased region" description="Polar residues" evidence="1">
    <location>
        <begin position="78"/>
        <end position="97"/>
    </location>
</feature>
<reference evidence="3" key="1">
    <citation type="submission" date="2016-09" db="EMBL/GenBank/DDBJ databases">
        <authorList>
            <person name="Varghese N."/>
            <person name="Submissions S."/>
        </authorList>
    </citation>
    <scope>NUCLEOTIDE SEQUENCE [LARGE SCALE GENOMIC DNA]</scope>
    <source>
        <strain evidence="3">ANC 4422</strain>
    </source>
</reference>
<proteinExistence type="predicted"/>
<gene>
    <name evidence="2" type="ORF">SAMN05421733_11614</name>
</gene>
<sequence>MADTILVYDGQGFLVGEKLAEKTTALDDHVQEILKILKNEAIRQIDEYRISNYQRSIYEATQTQNFTEIVKQLKNISDNKSTSSQVHRDQNSTLPNHDQSRETVGTRRTEDPVDRINEPPKTGEENQDRKRDSQGRFIGGKAEQVSNFSQLIGRLGQAVNGIGHAPGGIDPSLDAINELSTVVSPVKRMVGFMFKPLSGFAKMRKRSEPLPKEETEHNRKQIRVLNKIADAIQKSKSNGLLSSILGSRVGGGLFGLLGKGGKGLGKLLKLGKGIPFLGTALTALSFSDWKTQSTAEKGSTVGSAVGGVAGAALGSVLGPVGTVAGGVIGSWAGDKLGGIVAPYVSSWTDDLKKADIPKKMMDKWYGLVEKLGQAFTVGKEVASLFVPQAVKNGYNYLTGNSADTNKIVSTGGNYDNPVSVGSTGEKGVKRIIVAKNGASNTLELNDGSIVKRTGARNWRNNNPGNIMGGKFAKSQGAIGSDGRFAIFPDYETGRKAKKKLLFDTDSYKNLDLMGAIHRYAPPKENDTARYQRNALKAVGGQNKRMSDYTEDERIKLLNAIQKEEGFSAGITTVLKESATLSPLLKSSLKQTTDNPSLAKTIFGTNTVQPLAKMIMPNTQQANGLNTSTSTNNIPRIVAAKQPNNTPDPQKVLVVNQSNDSINQNISDRALAHAITGGLGKK</sequence>